<dbReference type="EMBL" id="LNZH02000069">
    <property type="protein sequence ID" value="OCB91724.1"/>
    <property type="molecule type" value="Genomic_DNA"/>
</dbReference>
<dbReference type="PANTHER" id="PTHR42951:SF4">
    <property type="entry name" value="ACYL-COENZYME A THIOESTERASE MBLAC2"/>
    <property type="match status" value="1"/>
</dbReference>
<dbReference type="Pfam" id="PF00753">
    <property type="entry name" value="Lactamase_B"/>
    <property type="match status" value="1"/>
</dbReference>
<evidence type="ECO:0000313" key="4">
    <source>
        <dbReference type="Proteomes" id="UP000757232"/>
    </source>
</evidence>
<keyword evidence="4" id="KW-1185">Reference proteome</keyword>
<organism evidence="3 4">
    <name type="scientific">Sanghuangporus baumii</name>
    <name type="common">Phellinus baumii</name>
    <dbReference type="NCBI Taxonomy" id="108892"/>
    <lineage>
        <taxon>Eukaryota</taxon>
        <taxon>Fungi</taxon>
        <taxon>Dikarya</taxon>
        <taxon>Basidiomycota</taxon>
        <taxon>Agaricomycotina</taxon>
        <taxon>Agaricomycetes</taxon>
        <taxon>Hymenochaetales</taxon>
        <taxon>Hymenochaetaceae</taxon>
        <taxon>Sanghuangporus</taxon>
    </lineage>
</organism>
<name>A0A9Q5I590_SANBA</name>
<feature type="region of interest" description="Disordered" evidence="1">
    <location>
        <begin position="401"/>
        <end position="420"/>
    </location>
</feature>
<dbReference type="InterPro" id="IPR050855">
    <property type="entry name" value="NDM-1-like"/>
</dbReference>
<dbReference type="Proteomes" id="UP000757232">
    <property type="component" value="Unassembled WGS sequence"/>
</dbReference>
<evidence type="ECO:0000259" key="2">
    <source>
        <dbReference type="SMART" id="SM00849"/>
    </source>
</evidence>
<feature type="domain" description="Metallo-beta-lactamase" evidence="2">
    <location>
        <begin position="34"/>
        <end position="242"/>
    </location>
</feature>
<feature type="region of interest" description="Disordered" evidence="1">
    <location>
        <begin position="548"/>
        <end position="592"/>
    </location>
</feature>
<evidence type="ECO:0000313" key="3">
    <source>
        <dbReference type="EMBL" id="OCB91724.1"/>
    </source>
</evidence>
<feature type="compositionally biased region" description="Basic and acidic residues" evidence="1">
    <location>
        <begin position="627"/>
        <end position="639"/>
    </location>
</feature>
<accession>A0A9Q5I590</accession>
<dbReference type="InterPro" id="IPR036866">
    <property type="entry name" value="RibonucZ/Hydroxyglut_hydro"/>
</dbReference>
<gene>
    <name evidence="3" type="ORF">A7U60_g1012</name>
</gene>
<dbReference type="AlphaFoldDB" id="A0A9Q5I590"/>
<sequence length="733" mass="81730">MRRTTLGKTAAFTASKLTSTVFKIVEYDDIYSEHPFIYAKVLSDAIILIDSGCGGASNDSTIDVKSLREFVETWSVADNDGQPLNKNGARKYVVVCTHCHYDHILALEQFSEDSQILASSHCPSFLAPKNLPQNTQCKRLKIPVPKYTPTLVDHESLIIFNGKNTGLQILHTPGHTPDELALWDAKERMLYVGDTVYEWEPILFPPEGDIVQWFITMDYLIDFVTGAECSAVCNPVKINAGHDTSMVNALDVLQEGKAFLADVISGKERVKKRTTVDGVKLVSYARMDGRFSLRCPERLVLDARERLPKLRLMLHSTLQLCIGSATYLTGKCRVTDKQAAPGMCQSSPPIDHNHIFENMLRLSGLRGDARTLVAMEESMRRRKKSAPQGVVECQSKSKPAPSVVTYSTSRRARSTNSVSSTTAGRKIEAIFMDAVRRANTRTFLLPRPRYIYGDVYAPVYQPCPEDEVRRAPTREIPKLTCEASRKRCKACVENSGRACIRSKASPRGSALGKNTIVMRALRASPTERDASTMMYSPGPSPLRSCLRPDYVDDLSDESTDSTRLSSTSALPREGQPRRTELEAEAGEDEEWPAHGMLSASFARMNMSQIFEALDESVMTYVEGPFLPDRDEIKSSESQDKSSAASREYSILKDDGQRPTFGPQTKHDAPAKKRVTFAEHPPAQRKLAASGNLDICVQIHRATDRAWRRARSFGSSFLRGRKDILRGKKAFLRK</sequence>
<comment type="caution">
    <text evidence="3">The sequence shown here is derived from an EMBL/GenBank/DDBJ whole genome shotgun (WGS) entry which is preliminary data.</text>
</comment>
<feature type="compositionally biased region" description="Polar residues" evidence="1">
    <location>
        <begin position="404"/>
        <end position="420"/>
    </location>
</feature>
<dbReference type="PANTHER" id="PTHR42951">
    <property type="entry name" value="METALLO-BETA-LACTAMASE DOMAIN-CONTAINING"/>
    <property type="match status" value="1"/>
</dbReference>
<dbReference type="Gene3D" id="3.60.15.10">
    <property type="entry name" value="Ribonuclease Z/Hydroxyacylglutathione hydrolase-like"/>
    <property type="match status" value="1"/>
</dbReference>
<dbReference type="SUPFAM" id="SSF56281">
    <property type="entry name" value="Metallo-hydrolase/oxidoreductase"/>
    <property type="match status" value="1"/>
</dbReference>
<proteinExistence type="predicted"/>
<dbReference type="SMART" id="SM00849">
    <property type="entry name" value="Lactamase_B"/>
    <property type="match status" value="1"/>
</dbReference>
<evidence type="ECO:0000256" key="1">
    <source>
        <dbReference type="SAM" id="MobiDB-lite"/>
    </source>
</evidence>
<dbReference type="InterPro" id="IPR001279">
    <property type="entry name" value="Metallo-B-lactamas"/>
</dbReference>
<protein>
    <submittedName>
        <fullName evidence="3">Metallo-hydrolase/oxidoreductase</fullName>
    </submittedName>
</protein>
<feature type="region of interest" description="Disordered" evidence="1">
    <location>
        <begin position="627"/>
        <end position="672"/>
    </location>
</feature>
<reference evidence="3" key="1">
    <citation type="submission" date="2016-06" db="EMBL/GenBank/DDBJ databases">
        <title>Draft Genome sequence of the fungus Inonotus baumii.</title>
        <authorList>
            <person name="Zhu H."/>
            <person name="Lin W."/>
        </authorList>
    </citation>
    <scope>NUCLEOTIDE SEQUENCE</scope>
    <source>
        <strain evidence="3">821</strain>
    </source>
</reference>
<dbReference type="OrthoDB" id="3341310at2759"/>